<keyword evidence="2" id="KW-1185">Reference proteome</keyword>
<dbReference type="EMBL" id="JAURVH010001523">
    <property type="protein sequence ID" value="KAK5921266.1"/>
    <property type="molecule type" value="Genomic_DNA"/>
</dbReference>
<reference evidence="1 2" key="1">
    <citation type="journal article" date="2023" name="Mol. Biol. Evol.">
        <title>Genomics of Secondarily Temperate Adaptation in the Only Non-Antarctic Icefish.</title>
        <authorList>
            <person name="Rivera-Colon A.G."/>
            <person name="Rayamajhi N."/>
            <person name="Minhas B.F."/>
            <person name="Madrigal G."/>
            <person name="Bilyk K.T."/>
            <person name="Yoon V."/>
            <person name="Hune M."/>
            <person name="Gregory S."/>
            <person name="Cheng C.H.C."/>
            <person name="Catchen J.M."/>
        </authorList>
    </citation>
    <scope>NUCLEOTIDE SEQUENCE [LARGE SCALE GENOMIC DNA]</scope>
    <source>
        <tissue evidence="1">White muscle</tissue>
    </source>
</reference>
<dbReference type="AlphaFoldDB" id="A0AAN8DD13"/>
<sequence length="149" mass="16510">MHTKDAAPVAAISAPDGEDINETNDDGVQYDAAEKQSYSELFSFIREELFLNPAVVPLIDFTARLVSRMNGLGITKVKSSTKKHMRRLLESEFGEALHIIQNDKGKVLLYPDNLSLSKLAKAHQALQAELHVMKSVKTEDSISKAALRM</sequence>
<gene>
    <name evidence="1" type="ORF">CgunFtcFv8_024983</name>
</gene>
<comment type="caution">
    <text evidence="1">The sequence shown here is derived from an EMBL/GenBank/DDBJ whole genome shotgun (WGS) entry which is preliminary data.</text>
</comment>
<accession>A0AAN8DD13</accession>
<proteinExistence type="predicted"/>
<protein>
    <submittedName>
        <fullName evidence="1">Uncharacterized protein</fullName>
    </submittedName>
</protein>
<evidence type="ECO:0000313" key="1">
    <source>
        <dbReference type="EMBL" id="KAK5921266.1"/>
    </source>
</evidence>
<organism evidence="1 2">
    <name type="scientific">Champsocephalus gunnari</name>
    <name type="common">Mackerel icefish</name>
    <dbReference type="NCBI Taxonomy" id="52237"/>
    <lineage>
        <taxon>Eukaryota</taxon>
        <taxon>Metazoa</taxon>
        <taxon>Chordata</taxon>
        <taxon>Craniata</taxon>
        <taxon>Vertebrata</taxon>
        <taxon>Euteleostomi</taxon>
        <taxon>Actinopterygii</taxon>
        <taxon>Neopterygii</taxon>
        <taxon>Teleostei</taxon>
        <taxon>Neoteleostei</taxon>
        <taxon>Acanthomorphata</taxon>
        <taxon>Eupercaria</taxon>
        <taxon>Perciformes</taxon>
        <taxon>Notothenioidei</taxon>
        <taxon>Channichthyidae</taxon>
        <taxon>Champsocephalus</taxon>
    </lineage>
</organism>
<dbReference type="Proteomes" id="UP001331515">
    <property type="component" value="Unassembled WGS sequence"/>
</dbReference>
<name>A0AAN8DD13_CHAGU</name>
<evidence type="ECO:0000313" key="2">
    <source>
        <dbReference type="Proteomes" id="UP001331515"/>
    </source>
</evidence>